<feature type="compositionally biased region" description="Basic and acidic residues" evidence="1">
    <location>
        <begin position="297"/>
        <end position="306"/>
    </location>
</feature>
<evidence type="ECO:0000313" key="3">
    <source>
        <dbReference type="Proteomes" id="UP000792457"/>
    </source>
</evidence>
<evidence type="ECO:0000256" key="1">
    <source>
        <dbReference type="SAM" id="MobiDB-lite"/>
    </source>
</evidence>
<dbReference type="Proteomes" id="UP000792457">
    <property type="component" value="Unassembled WGS sequence"/>
</dbReference>
<protein>
    <submittedName>
        <fullName evidence="2">Uncharacterized protein</fullName>
    </submittedName>
</protein>
<feature type="compositionally biased region" description="Basic and acidic residues" evidence="1">
    <location>
        <begin position="30"/>
        <end position="42"/>
    </location>
</feature>
<dbReference type="EMBL" id="KZ308228">
    <property type="protein sequence ID" value="KAG8225180.1"/>
    <property type="molecule type" value="Genomic_DNA"/>
</dbReference>
<organism evidence="2 3">
    <name type="scientific">Ladona fulva</name>
    <name type="common">Scarce chaser dragonfly</name>
    <name type="synonym">Libellula fulva</name>
    <dbReference type="NCBI Taxonomy" id="123851"/>
    <lineage>
        <taxon>Eukaryota</taxon>
        <taxon>Metazoa</taxon>
        <taxon>Ecdysozoa</taxon>
        <taxon>Arthropoda</taxon>
        <taxon>Hexapoda</taxon>
        <taxon>Insecta</taxon>
        <taxon>Pterygota</taxon>
        <taxon>Palaeoptera</taxon>
        <taxon>Odonata</taxon>
        <taxon>Epiprocta</taxon>
        <taxon>Anisoptera</taxon>
        <taxon>Libelluloidea</taxon>
        <taxon>Libellulidae</taxon>
        <taxon>Ladona</taxon>
    </lineage>
</organism>
<feature type="compositionally biased region" description="Polar residues" evidence="1">
    <location>
        <begin position="217"/>
        <end position="228"/>
    </location>
</feature>
<feature type="region of interest" description="Disordered" evidence="1">
    <location>
        <begin position="201"/>
        <end position="273"/>
    </location>
</feature>
<evidence type="ECO:0000313" key="2">
    <source>
        <dbReference type="EMBL" id="KAG8225180.1"/>
    </source>
</evidence>
<feature type="compositionally biased region" description="Pro residues" evidence="1">
    <location>
        <begin position="394"/>
        <end position="404"/>
    </location>
</feature>
<gene>
    <name evidence="2" type="ORF">J437_LFUL001307</name>
</gene>
<feature type="compositionally biased region" description="Low complexity" evidence="1">
    <location>
        <begin position="201"/>
        <end position="216"/>
    </location>
</feature>
<dbReference type="AlphaFoldDB" id="A0A8K0K0M4"/>
<proteinExistence type="predicted"/>
<reference evidence="2" key="1">
    <citation type="submission" date="2013-04" db="EMBL/GenBank/DDBJ databases">
        <authorList>
            <person name="Qu J."/>
            <person name="Murali S.C."/>
            <person name="Bandaranaike D."/>
            <person name="Bellair M."/>
            <person name="Blankenburg K."/>
            <person name="Chao H."/>
            <person name="Dinh H."/>
            <person name="Doddapaneni H."/>
            <person name="Downs B."/>
            <person name="Dugan-Rocha S."/>
            <person name="Elkadiri S."/>
            <person name="Gnanaolivu R.D."/>
            <person name="Hernandez B."/>
            <person name="Javaid M."/>
            <person name="Jayaseelan J.C."/>
            <person name="Lee S."/>
            <person name="Li M."/>
            <person name="Ming W."/>
            <person name="Munidasa M."/>
            <person name="Muniz J."/>
            <person name="Nguyen L."/>
            <person name="Ongeri F."/>
            <person name="Osuji N."/>
            <person name="Pu L.-L."/>
            <person name="Puazo M."/>
            <person name="Qu C."/>
            <person name="Quiroz J."/>
            <person name="Raj R."/>
            <person name="Weissenberger G."/>
            <person name="Xin Y."/>
            <person name="Zou X."/>
            <person name="Han Y."/>
            <person name="Richards S."/>
            <person name="Worley K."/>
            <person name="Muzny D."/>
            <person name="Gibbs R."/>
        </authorList>
    </citation>
    <scope>NUCLEOTIDE SEQUENCE</scope>
    <source>
        <strain evidence="2">Sampled in the wild</strain>
    </source>
</reference>
<feature type="non-terminal residue" evidence="2">
    <location>
        <position position="1"/>
    </location>
</feature>
<reference evidence="2" key="2">
    <citation type="submission" date="2017-10" db="EMBL/GenBank/DDBJ databases">
        <title>Ladona fulva Genome sequencing and assembly.</title>
        <authorList>
            <person name="Murali S."/>
            <person name="Richards S."/>
            <person name="Bandaranaike D."/>
            <person name="Bellair M."/>
            <person name="Blankenburg K."/>
            <person name="Chao H."/>
            <person name="Dinh H."/>
            <person name="Doddapaneni H."/>
            <person name="Dugan-Rocha S."/>
            <person name="Elkadiri S."/>
            <person name="Gnanaolivu R."/>
            <person name="Hernandez B."/>
            <person name="Skinner E."/>
            <person name="Javaid M."/>
            <person name="Lee S."/>
            <person name="Li M."/>
            <person name="Ming W."/>
            <person name="Munidasa M."/>
            <person name="Muniz J."/>
            <person name="Nguyen L."/>
            <person name="Hughes D."/>
            <person name="Osuji N."/>
            <person name="Pu L.-L."/>
            <person name="Puazo M."/>
            <person name="Qu C."/>
            <person name="Quiroz J."/>
            <person name="Raj R."/>
            <person name="Weissenberger G."/>
            <person name="Xin Y."/>
            <person name="Zou X."/>
            <person name="Han Y."/>
            <person name="Worley K."/>
            <person name="Muzny D."/>
            <person name="Gibbs R."/>
        </authorList>
    </citation>
    <scope>NUCLEOTIDE SEQUENCE</scope>
    <source>
        <strain evidence="2">Sampled in the wild</strain>
    </source>
</reference>
<feature type="compositionally biased region" description="Basic and acidic residues" evidence="1">
    <location>
        <begin position="58"/>
        <end position="69"/>
    </location>
</feature>
<comment type="caution">
    <text evidence="2">The sequence shown here is derived from an EMBL/GenBank/DDBJ whole genome shotgun (WGS) entry which is preliminary data.</text>
</comment>
<feature type="compositionally biased region" description="Low complexity" evidence="1">
    <location>
        <begin position="307"/>
        <end position="325"/>
    </location>
</feature>
<accession>A0A8K0K0M4</accession>
<sequence>MHNLCFIMISQLNSDEKVKTVINLESPEASVRESDKEQEPRKSLPVGDGKKQKRRKRSKEDVFQTEKSMHVSASKSANHICPSLEDIASERRAKALLKEVRAQRKEIERLRAGLSGPKTEPPPLGCYVKKLLSMTRESVEALSVSDVSTPSIHFGSPKQVWSPVEEETREKFQVKKVDKATSPDAGSALLVDEMVSLETSSTKLTSSSKGSSTDTLPASSPSIISQCDSVRDSSHDAAQTAASPVAHLKPFSPTHLTPLTPPPSPEYDQLADQHSRRIDDLATQLMIVREYRKRILSDDRSPENEKSSSSSISIISKVSGKSSSSDHSLKRNEDFPLKASEIGRNLDFPDISIPEKESSEDISLPEDLFLDLEKPSRLSQEVLSLRRKPSTKSGPPPTPLKGLK</sequence>
<feature type="region of interest" description="Disordered" evidence="1">
    <location>
        <begin position="297"/>
        <end position="366"/>
    </location>
</feature>
<feature type="region of interest" description="Disordered" evidence="1">
    <location>
        <begin position="26"/>
        <end position="76"/>
    </location>
</feature>
<keyword evidence="3" id="KW-1185">Reference proteome</keyword>
<feature type="compositionally biased region" description="Basic and acidic residues" evidence="1">
    <location>
        <begin position="327"/>
        <end position="336"/>
    </location>
</feature>
<name>A0A8K0K0M4_LADFU</name>
<feature type="region of interest" description="Disordered" evidence="1">
    <location>
        <begin position="380"/>
        <end position="404"/>
    </location>
</feature>